<evidence type="ECO:0000313" key="4">
    <source>
        <dbReference type="Proteomes" id="UP000179627"/>
    </source>
</evidence>
<comment type="caution">
    <text evidence="3">The sequence shown here is derived from an EMBL/GenBank/DDBJ whole genome shotgun (WGS) entry which is preliminary data.</text>
</comment>
<gene>
    <name evidence="3" type="ORF">CC117_12680</name>
</gene>
<dbReference type="Pfam" id="PF20091">
    <property type="entry name" value="Abhydrolase_10"/>
    <property type="match status" value="1"/>
</dbReference>
<name>A0A1S1R621_9ACTN</name>
<dbReference type="AlphaFoldDB" id="A0A1S1R621"/>
<keyword evidence="4" id="KW-1185">Reference proteome</keyword>
<organism evidence="3 4">
    <name type="scientific">Parafrankia colletiae</name>
    <dbReference type="NCBI Taxonomy" id="573497"/>
    <lineage>
        <taxon>Bacteria</taxon>
        <taxon>Bacillati</taxon>
        <taxon>Actinomycetota</taxon>
        <taxon>Actinomycetes</taxon>
        <taxon>Frankiales</taxon>
        <taxon>Frankiaceae</taxon>
        <taxon>Parafrankia</taxon>
    </lineage>
</organism>
<feature type="region of interest" description="Disordered" evidence="1">
    <location>
        <begin position="53"/>
        <end position="72"/>
    </location>
</feature>
<evidence type="ECO:0000313" key="3">
    <source>
        <dbReference type="EMBL" id="OHV42403.1"/>
    </source>
</evidence>
<evidence type="ECO:0000259" key="2">
    <source>
        <dbReference type="Pfam" id="PF20091"/>
    </source>
</evidence>
<dbReference type="InterPro" id="IPR045394">
    <property type="entry name" value="Abhydrolase_dom"/>
</dbReference>
<proteinExistence type="predicted"/>
<accession>A0A1S1R621</accession>
<dbReference type="EMBL" id="MBLM01000047">
    <property type="protein sequence ID" value="OHV42403.1"/>
    <property type="molecule type" value="Genomic_DNA"/>
</dbReference>
<sequence length="522" mass="53494">MKLHGSVRGALPGDVGSSQDAGARPRRMPRWFRRTTTAVAAAAVLSLTACLPPGGGGGPGPTPTPVPGPAADLSQELTGGNGPFIGTAIPVDLQQAGYVQHEYVAAGTATSYKPVGALSGDGRWNFQTDGTAPYRTRVLVRQPADAARFSGNVVVEWLNVSGGVDADPEWATLHEEIIRSGDIWVGVSTQRLGILGGQVLVQVPAPGAENAGKGLKAIDPARYGSLDHPGDGFSYDIFTQVARSLRAGAGIGGLQPEHVIASGQSQSAFAMVTYYNGVQPLTGIFDGFYVLSRGAAGLPLVGPGQNADLTGAILGGTTTTFRTDVVAPVMDVQAESDLTSILGSAKARQPDSDRFRLWEVAGTAHADAHLLGSSGAAIDCGAPINDGPLHVVAKAALRGLTSWLGTGTPPSSAARIDVADGLFPSVRRNADAIALGGLRTPPVDVPAVALSGEPGPTLSPICLLIGSSRPLPAARLAALYPSRADYVQRYNTSTDAAIAAGFVLTEDRAALTGYARPQLIAG</sequence>
<evidence type="ECO:0000256" key="1">
    <source>
        <dbReference type="SAM" id="MobiDB-lite"/>
    </source>
</evidence>
<reference evidence="4" key="1">
    <citation type="submission" date="2016-07" db="EMBL/GenBank/DDBJ databases">
        <title>Sequence Frankia sp. strain CcI1.17.</title>
        <authorList>
            <person name="Ghodhbane-Gtari F."/>
            <person name="Swanson E."/>
            <person name="Gueddou A."/>
            <person name="Morris K."/>
            <person name="Hezbri K."/>
            <person name="Ktari A."/>
            <person name="Nouioui I."/>
            <person name="Abebe-Akele F."/>
            <person name="Simpson S."/>
            <person name="Thomas K."/>
            <person name="Gtari M."/>
            <person name="Tisa L.S."/>
            <person name="Hurst S."/>
        </authorList>
    </citation>
    <scope>NUCLEOTIDE SEQUENCE [LARGE SCALE GENOMIC DNA]</scope>
    <source>
        <strain evidence="4">Cc1.17</strain>
    </source>
</reference>
<dbReference type="Proteomes" id="UP000179627">
    <property type="component" value="Unassembled WGS sequence"/>
</dbReference>
<feature type="region of interest" description="Disordered" evidence="1">
    <location>
        <begin position="1"/>
        <end position="29"/>
    </location>
</feature>
<protein>
    <recommendedName>
        <fullName evidence="2">Alpha/beta hydrolase domain-containing protein</fullName>
    </recommendedName>
</protein>
<feature type="domain" description="Alpha/beta hydrolase" evidence="2">
    <location>
        <begin position="77"/>
        <end position="511"/>
    </location>
</feature>